<protein>
    <submittedName>
        <fullName evidence="11">ATP-binding cassette sub-family A member 3-like isoform X5</fullName>
    </submittedName>
</protein>
<keyword evidence="3" id="KW-0813">Transport</keyword>
<name>A0A443R678_9ACAR</name>
<evidence type="ECO:0000313" key="12">
    <source>
        <dbReference type="Proteomes" id="UP000285301"/>
    </source>
</evidence>
<sequence length="939" mass="106963">MAPLFVSRVSKDFYSRKSVLKDISFEVKENSLTALLGPNGSGKSTLINIITGLMDATKGKVFIKGKNMSEDKAEAQSHLGICPQYNPFFKYLTVREHLEMMCLLKCSLRERNDRVKVEEVLKLIDLENDAHQMTQLLSAGKLRRLTLAMAMIGPSDILVLDEPSQSLDPMAKKKVWDAILKARKTKTILVCSHHVKEINVIADSIAILINGELICMETSLGLKKKFGTGYRVKVKRNIDAATLNRTKESIVNHIADVVFEETSHDKEEIVFYSKFDDNKQLCALFKQLEKESLMLGINSIKVFATTIEDVYLKLTENIIEEQDVREWNFDKRNIANYSTKGNSSEVRRLFECFAALFLKNFKYTFRNYSIFYFLIMIPAILILCTMAVLKYITNHNTFLYYNKNIANDKIYGPYLKAFVESDDSIFVEEYKTGIRSSASDVLVYNKHNNQIQDWLLSLAKINLKNYFTKFLFGASLVQNYANNYNLTIWYNPTGTFVLPISLNLATTALINLISSVKHYSIEVESKLFTETQTLSGFNGSHCISLLLISGIIYFLIINFIDHPSSRFKMNQIFNLLVNSVRKESRENCSTSQENVLGEVEEERNMVEQLVKNNRISNEAVVIQNLTKSFDGMRRPNNLSFLVHKNECFGLLGGNGCGKTTTFRLLSSQLAPTSGNAYINDVLTSLTHNNRKYLSEIGYCPQNDALVGCFTGLETLILFMNLRERKNFQLVKRIVNKFYLQPVINHKISTYSIGNRRKLSLALALIGSPKLLLLDEPTCELDHNSSQKFWELLRNILDTFNVSILLTSHNLEEVESLCNRIAVMENGKLRCIGSLNELRKKFEHGFNVTLKIEREFALNEQHLNQVKSTIVNNFGQENVSLKCENLGVFNYTINPSSNRVSNLFEIMENIKEGCKVENYIISNATLENALLTLMGENLDV</sequence>
<evidence type="ECO:0000256" key="8">
    <source>
        <dbReference type="ARBA" id="ARBA00023136"/>
    </source>
</evidence>
<proteinExistence type="inferred from homology"/>
<dbReference type="GO" id="GO:0140359">
    <property type="term" value="F:ABC-type transporter activity"/>
    <property type="evidence" value="ECO:0007669"/>
    <property type="project" value="InterPro"/>
</dbReference>
<dbReference type="AlphaFoldDB" id="A0A443R678"/>
<dbReference type="STRING" id="1965070.A0A443R678"/>
<dbReference type="Pfam" id="PF23321">
    <property type="entry name" value="R1_ABCA1"/>
    <property type="match status" value="1"/>
</dbReference>
<dbReference type="OrthoDB" id="10255969at2759"/>
<dbReference type="Gene3D" id="3.40.50.300">
    <property type="entry name" value="P-loop containing nucleotide triphosphate hydrolases"/>
    <property type="match status" value="2"/>
</dbReference>
<evidence type="ECO:0000256" key="1">
    <source>
        <dbReference type="ARBA" id="ARBA00004141"/>
    </source>
</evidence>
<keyword evidence="12" id="KW-1185">Reference proteome</keyword>
<organism evidence="11 12">
    <name type="scientific">Dinothrombium tinctorium</name>
    <dbReference type="NCBI Taxonomy" id="1965070"/>
    <lineage>
        <taxon>Eukaryota</taxon>
        <taxon>Metazoa</taxon>
        <taxon>Ecdysozoa</taxon>
        <taxon>Arthropoda</taxon>
        <taxon>Chelicerata</taxon>
        <taxon>Arachnida</taxon>
        <taxon>Acari</taxon>
        <taxon>Acariformes</taxon>
        <taxon>Trombidiformes</taxon>
        <taxon>Prostigmata</taxon>
        <taxon>Anystina</taxon>
        <taxon>Parasitengona</taxon>
        <taxon>Trombidioidea</taxon>
        <taxon>Trombidiidae</taxon>
        <taxon>Dinothrombium</taxon>
    </lineage>
</organism>
<keyword evidence="7 9" id="KW-1133">Transmembrane helix</keyword>
<dbReference type="PANTHER" id="PTHR19229">
    <property type="entry name" value="ATP-BINDING CASSETTE TRANSPORTER SUBFAMILY A ABCA"/>
    <property type="match status" value="1"/>
</dbReference>
<dbReference type="InterPro" id="IPR003593">
    <property type="entry name" value="AAA+_ATPase"/>
</dbReference>
<feature type="domain" description="ABC transporter" evidence="10">
    <location>
        <begin position="620"/>
        <end position="850"/>
    </location>
</feature>
<gene>
    <name evidence="11" type="ORF">B4U79_04311</name>
</gene>
<evidence type="ECO:0000256" key="5">
    <source>
        <dbReference type="ARBA" id="ARBA00022741"/>
    </source>
</evidence>
<dbReference type="GO" id="GO:0005319">
    <property type="term" value="F:lipid transporter activity"/>
    <property type="evidence" value="ECO:0007669"/>
    <property type="project" value="TreeGrafter"/>
</dbReference>
<evidence type="ECO:0000256" key="3">
    <source>
        <dbReference type="ARBA" id="ARBA00022448"/>
    </source>
</evidence>
<dbReference type="EMBL" id="NCKU01001967">
    <property type="protein sequence ID" value="RWS10774.1"/>
    <property type="molecule type" value="Genomic_DNA"/>
</dbReference>
<dbReference type="SUPFAM" id="SSF52540">
    <property type="entry name" value="P-loop containing nucleoside triphosphate hydrolases"/>
    <property type="match status" value="2"/>
</dbReference>
<evidence type="ECO:0000256" key="2">
    <source>
        <dbReference type="ARBA" id="ARBA00008869"/>
    </source>
</evidence>
<dbReference type="PROSITE" id="PS50893">
    <property type="entry name" value="ABC_TRANSPORTER_2"/>
    <property type="match status" value="2"/>
</dbReference>
<comment type="subcellular location">
    <subcellularLocation>
        <location evidence="1">Membrane</location>
        <topology evidence="1">Multi-pass membrane protein</topology>
    </subcellularLocation>
</comment>
<keyword evidence="5" id="KW-0547">Nucleotide-binding</keyword>
<dbReference type="FunFam" id="3.40.50.300:FF:000335">
    <property type="entry name" value="ATP binding cassette subfamily A member 5"/>
    <property type="match status" value="1"/>
</dbReference>
<dbReference type="InterPro" id="IPR056264">
    <property type="entry name" value="R2_ABCA1-4-like"/>
</dbReference>
<keyword evidence="8 9" id="KW-0472">Membrane</keyword>
<dbReference type="GO" id="GO:0016887">
    <property type="term" value="F:ATP hydrolysis activity"/>
    <property type="evidence" value="ECO:0007669"/>
    <property type="project" value="InterPro"/>
</dbReference>
<evidence type="ECO:0000313" key="11">
    <source>
        <dbReference type="EMBL" id="RWS10774.1"/>
    </source>
</evidence>
<comment type="caution">
    <text evidence="11">The sequence shown here is derived from an EMBL/GenBank/DDBJ whole genome shotgun (WGS) entry which is preliminary data.</text>
</comment>
<evidence type="ECO:0000256" key="7">
    <source>
        <dbReference type="ARBA" id="ARBA00022989"/>
    </source>
</evidence>
<reference evidence="11 12" key="1">
    <citation type="journal article" date="2018" name="Gigascience">
        <title>Genomes of trombidid mites reveal novel predicted allergens and laterally-transferred genes associated with secondary metabolism.</title>
        <authorList>
            <person name="Dong X."/>
            <person name="Chaisiri K."/>
            <person name="Xia D."/>
            <person name="Armstrong S.D."/>
            <person name="Fang Y."/>
            <person name="Donnelly M.J."/>
            <person name="Kadowaki T."/>
            <person name="McGarry J.W."/>
            <person name="Darby A.C."/>
            <person name="Makepeace B.L."/>
        </authorList>
    </citation>
    <scope>NUCLEOTIDE SEQUENCE [LARGE SCALE GENOMIC DNA]</scope>
    <source>
        <strain evidence="11">UoL-WK</strain>
    </source>
</reference>
<feature type="transmembrane region" description="Helical" evidence="9">
    <location>
        <begin position="496"/>
        <end position="516"/>
    </location>
</feature>
<accession>A0A443R678</accession>
<dbReference type="GO" id="GO:0016020">
    <property type="term" value="C:membrane"/>
    <property type="evidence" value="ECO:0007669"/>
    <property type="project" value="UniProtKB-SubCell"/>
</dbReference>
<dbReference type="PANTHER" id="PTHR19229:SF250">
    <property type="entry name" value="ABC TRANSPORTER DOMAIN-CONTAINING PROTEIN-RELATED"/>
    <property type="match status" value="1"/>
</dbReference>
<keyword evidence="6 11" id="KW-0067">ATP-binding</keyword>
<evidence type="ECO:0000256" key="6">
    <source>
        <dbReference type="ARBA" id="ARBA00022840"/>
    </source>
</evidence>
<feature type="transmembrane region" description="Helical" evidence="9">
    <location>
        <begin position="370"/>
        <end position="393"/>
    </location>
</feature>
<dbReference type="Proteomes" id="UP000285301">
    <property type="component" value="Unassembled WGS sequence"/>
</dbReference>
<keyword evidence="4 9" id="KW-0812">Transmembrane</keyword>
<dbReference type="SMART" id="SM00382">
    <property type="entry name" value="AAA"/>
    <property type="match status" value="2"/>
</dbReference>
<dbReference type="Pfam" id="PF00005">
    <property type="entry name" value="ABC_tran"/>
    <property type="match status" value="2"/>
</dbReference>
<evidence type="ECO:0000256" key="4">
    <source>
        <dbReference type="ARBA" id="ARBA00022692"/>
    </source>
</evidence>
<dbReference type="GO" id="GO:0005524">
    <property type="term" value="F:ATP binding"/>
    <property type="evidence" value="ECO:0007669"/>
    <property type="project" value="UniProtKB-KW"/>
</dbReference>
<evidence type="ECO:0000259" key="10">
    <source>
        <dbReference type="PROSITE" id="PS50893"/>
    </source>
</evidence>
<dbReference type="CDD" id="cd03263">
    <property type="entry name" value="ABC_subfamily_A"/>
    <property type="match status" value="2"/>
</dbReference>
<dbReference type="InterPro" id="IPR027417">
    <property type="entry name" value="P-loop_NTPase"/>
</dbReference>
<feature type="domain" description="ABC transporter" evidence="10">
    <location>
        <begin position="4"/>
        <end position="235"/>
    </location>
</feature>
<feature type="transmembrane region" description="Helical" evidence="9">
    <location>
        <begin position="536"/>
        <end position="560"/>
    </location>
</feature>
<dbReference type="InterPro" id="IPR003439">
    <property type="entry name" value="ABC_transporter-like_ATP-bd"/>
</dbReference>
<comment type="similarity">
    <text evidence="2">Belongs to the ABC transporter superfamily. ABCA family.</text>
</comment>
<dbReference type="InterPro" id="IPR026082">
    <property type="entry name" value="ABCA"/>
</dbReference>
<evidence type="ECO:0000256" key="9">
    <source>
        <dbReference type="SAM" id="Phobius"/>
    </source>
</evidence>